<keyword evidence="1" id="KW-0472">Membrane</keyword>
<name>G9YUX2_FLAPL</name>
<protein>
    <submittedName>
        <fullName evidence="3">Peptidase, M23 family</fullName>
    </submittedName>
</protein>
<evidence type="ECO:0000313" key="3">
    <source>
        <dbReference type="EMBL" id="EHM41420.1"/>
    </source>
</evidence>
<dbReference type="Proteomes" id="UP000004459">
    <property type="component" value="Unassembled WGS sequence"/>
</dbReference>
<sequence>MAAPALVLKAAASILANEKSRKAVGWVLIAVLSPIILLLAFFCTTFSGGAEHNRTVVDLCFRGGAVPEGAPAEYQAYIQEMRDSFALLDAAMQAVEGQMEEGDGLDDVRVKAVFFALYFGADDPAAHAGQAFVDCFVTYEERTRTVTTVDEDGNEVETQETYTVAVPISDLQEIYQNIGQLTGTEVTPEQQANADSVYNIVKYGVSTGTEGWIPGADVPFIGADGFCSPIGAGWESRVTSEFGYRRDPFTGETRGHTGMDLAVPTGTPVRAALPGTVTAAQYHSSYGYYVMIDHGSGLSTLYAHNSQLLVRVGQTVETGDIVSLSGSTGRSTGPHLHFEVRADGQRTNPRYYLPTTSYEE</sequence>
<dbReference type="AlphaFoldDB" id="G9YUX2"/>
<dbReference type="Pfam" id="PF01551">
    <property type="entry name" value="Peptidase_M23"/>
    <property type="match status" value="1"/>
</dbReference>
<evidence type="ECO:0000256" key="1">
    <source>
        <dbReference type="SAM" id="Phobius"/>
    </source>
</evidence>
<keyword evidence="1" id="KW-0812">Transmembrane</keyword>
<dbReference type="GO" id="GO:0004222">
    <property type="term" value="F:metalloendopeptidase activity"/>
    <property type="evidence" value="ECO:0007669"/>
    <property type="project" value="TreeGrafter"/>
</dbReference>
<dbReference type="PATRIC" id="fig|411475.3.peg.2876"/>
<dbReference type="CDD" id="cd12797">
    <property type="entry name" value="M23_peptidase"/>
    <property type="match status" value="1"/>
</dbReference>
<proteinExistence type="predicted"/>
<dbReference type="MEROPS" id="M23.011"/>
<feature type="transmembrane region" description="Helical" evidence="1">
    <location>
        <begin position="23"/>
        <end position="42"/>
    </location>
</feature>
<evidence type="ECO:0000259" key="2">
    <source>
        <dbReference type="Pfam" id="PF01551"/>
    </source>
</evidence>
<dbReference type="GeneID" id="63971876"/>
<dbReference type="PANTHER" id="PTHR21666">
    <property type="entry name" value="PEPTIDASE-RELATED"/>
    <property type="match status" value="1"/>
</dbReference>
<dbReference type="Gene3D" id="2.70.70.10">
    <property type="entry name" value="Glucose Permease (Domain IIA)"/>
    <property type="match status" value="1"/>
</dbReference>
<reference evidence="3 4" key="1">
    <citation type="submission" date="2011-08" db="EMBL/GenBank/DDBJ databases">
        <authorList>
            <person name="Weinstock G."/>
            <person name="Sodergren E."/>
            <person name="Clifton S."/>
            <person name="Fulton L."/>
            <person name="Fulton B."/>
            <person name="Courtney L."/>
            <person name="Fronick C."/>
            <person name="Harrison M."/>
            <person name="Strong C."/>
            <person name="Farmer C."/>
            <person name="Delahaunty K."/>
            <person name="Markovic C."/>
            <person name="Hall O."/>
            <person name="Minx P."/>
            <person name="Tomlinson C."/>
            <person name="Mitreva M."/>
            <person name="Hou S."/>
            <person name="Chen J."/>
            <person name="Wollam A."/>
            <person name="Pepin K.H."/>
            <person name="Johnson M."/>
            <person name="Bhonagiri V."/>
            <person name="Zhang X."/>
            <person name="Suruliraj S."/>
            <person name="Warren W."/>
            <person name="Chinwalla A."/>
            <person name="Mardis E.R."/>
            <person name="Wilson R.K."/>
        </authorList>
    </citation>
    <scope>NUCLEOTIDE SEQUENCE [LARGE SCALE GENOMIC DNA]</scope>
    <source>
        <strain evidence="3 4">ATCC 29863</strain>
    </source>
</reference>
<gene>
    <name evidence="3" type="ORF">HMPREF0372_03337</name>
</gene>
<dbReference type="RefSeq" id="WP_007493912.1">
    <property type="nucleotide sequence ID" value="NZ_JH417826.1"/>
</dbReference>
<dbReference type="EMBL" id="AGCK01000271">
    <property type="protein sequence ID" value="EHM41420.1"/>
    <property type="molecule type" value="Genomic_DNA"/>
</dbReference>
<dbReference type="SUPFAM" id="SSF51261">
    <property type="entry name" value="Duplicated hybrid motif"/>
    <property type="match status" value="1"/>
</dbReference>
<dbReference type="InterPro" id="IPR011055">
    <property type="entry name" value="Dup_hybrid_motif"/>
</dbReference>
<accession>G9YUX2</accession>
<dbReference type="HOGENOM" id="CLU_029425_9_1_9"/>
<dbReference type="InterPro" id="IPR016047">
    <property type="entry name" value="M23ase_b-sheet_dom"/>
</dbReference>
<organism evidence="3 4">
    <name type="scientific">Flavonifractor plautii ATCC 29863</name>
    <dbReference type="NCBI Taxonomy" id="411475"/>
    <lineage>
        <taxon>Bacteria</taxon>
        <taxon>Bacillati</taxon>
        <taxon>Bacillota</taxon>
        <taxon>Clostridia</taxon>
        <taxon>Eubacteriales</taxon>
        <taxon>Oscillospiraceae</taxon>
        <taxon>Flavonifractor</taxon>
    </lineage>
</organism>
<feature type="domain" description="M23ase beta-sheet core" evidence="2">
    <location>
        <begin position="255"/>
        <end position="349"/>
    </location>
</feature>
<comment type="caution">
    <text evidence="3">The sequence shown here is derived from an EMBL/GenBank/DDBJ whole genome shotgun (WGS) entry which is preliminary data.</text>
</comment>
<dbReference type="PANTHER" id="PTHR21666:SF270">
    <property type="entry name" value="MUREIN HYDROLASE ACTIVATOR ENVC"/>
    <property type="match status" value="1"/>
</dbReference>
<dbReference type="InterPro" id="IPR050570">
    <property type="entry name" value="Cell_wall_metabolism_enzyme"/>
</dbReference>
<keyword evidence="1" id="KW-1133">Transmembrane helix</keyword>
<evidence type="ECO:0000313" key="4">
    <source>
        <dbReference type="Proteomes" id="UP000004459"/>
    </source>
</evidence>